<protein>
    <submittedName>
        <fullName evidence="1">Uncharacterized protein</fullName>
    </submittedName>
</protein>
<dbReference type="Proteomes" id="UP000076643">
    <property type="component" value="Unassembled WGS sequence"/>
</dbReference>
<evidence type="ECO:0000313" key="2">
    <source>
        <dbReference type="Proteomes" id="UP000076643"/>
    </source>
</evidence>
<accession>A0A161XU41</accession>
<dbReference type="RefSeq" id="WP_169809461.1">
    <property type="nucleotide sequence ID" value="NZ_AQHB01000049.1"/>
</dbReference>
<sequence length="50" mass="5302">MQLSFNKKNIKKLSENNKSLVKGQTKEIAGGANAAGFNTAAGCTSYARCH</sequence>
<comment type="caution">
    <text evidence="1">The sequence shown here is derived from an EMBL/GenBank/DDBJ whole genome shotgun (WGS) entry which is preliminary data.</text>
</comment>
<dbReference type="EMBL" id="AUYB01000122">
    <property type="protein sequence ID" value="KZN33670.1"/>
    <property type="molecule type" value="Genomic_DNA"/>
</dbReference>
<organism evidence="1 2">
    <name type="scientific">Pseudoalteromonas luteoviolacea DSM 6061</name>
    <dbReference type="NCBI Taxonomy" id="1365250"/>
    <lineage>
        <taxon>Bacteria</taxon>
        <taxon>Pseudomonadati</taxon>
        <taxon>Pseudomonadota</taxon>
        <taxon>Gammaproteobacteria</taxon>
        <taxon>Alteromonadales</taxon>
        <taxon>Pseudoalteromonadaceae</taxon>
        <taxon>Pseudoalteromonas</taxon>
    </lineage>
</organism>
<evidence type="ECO:0000313" key="1">
    <source>
        <dbReference type="EMBL" id="KZN33670.1"/>
    </source>
</evidence>
<reference evidence="1 2" key="1">
    <citation type="submission" date="2013-07" db="EMBL/GenBank/DDBJ databases">
        <title>Comparative Genomic and Metabolomic Analysis of Twelve Strains of Pseudoalteromonas luteoviolacea.</title>
        <authorList>
            <person name="Vynne N.G."/>
            <person name="Mansson M."/>
            <person name="Gram L."/>
        </authorList>
    </citation>
    <scope>NUCLEOTIDE SEQUENCE [LARGE SCALE GENOMIC DNA]</scope>
    <source>
        <strain evidence="1 2">DSM 6061</strain>
    </source>
</reference>
<dbReference type="AlphaFoldDB" id="A0A161XU41"/>
<keyword evidence="2" id="KW-1185">Reference proteome</keyword>
<proteinExistence type="predicted"/>
<gene>
    <name evidence="1" type="ORF">N475_20055</name>
</gene>
<dbReference type="PATRIC" id="fig|1365250.3.peg.3720"/>
<name>A0A161XU41_9GAMM</name>